<dbReference type="EMBL" id="JX100809">
    <property type="protein sequence ID" value="AFU88608.1"/>
    <property type="molecule type" value="Genomic_DNA"/>
</dbReference>
<evidence type="ECO:0000313" key="1">
    <source>
        <dbReference type="EMBL" id="AFU88608.1"/>
    </source>
</evidence>
<reference evidence="1 2" key="1">
    <citation type="journal article" date="2012" name="BMC Genomics">
        <title>The Caulobacter crescentus phage phiCbK: genomics of a canonical phage.</title>
        <authorList>
            <person name="Gill J.J."/>
            <person name="Berry J.D."/>
            <person name="Russell W.K."/>
            <person name="Lessor L."/>
            <person name="Escobar Garcia D.A."/>
            <person name="Hernandez D."/>
            <person name="Kane A."/>
            <person name="Keene J."/>
            <person name="Maddox M."/>
            <person name="Martin R."/>
            <person name="Mohan S."/>
            <person name="Thorn A.M."/>
            <person name="Russell D.H."/>
            <person name="Young R."/>
        </authorList>
    </citation>
    <scope>NUCLEOTIDE SEQUENCE [LARGE SCALE GENOMIC DNA]</scope>
</reference>
<name>K4JXE1_9CAUD</name>
<organism evidence="1 2">
    <name type="scientific">Caulobacter phage CcrSwift</name>
    <dbReference type="NCBI Taxonomy" id="2927984"/>
    <lineage>
        <taxon>Viruses</taxon>
        <taxon>Duplodnaviria</taxon>
        <taxon>Heunggongvirae</taxon>
        <taxon>Uroviricota</taxon>
        <taxon>Caudoviricetes</taxon>
        <taxon>Jeanschmidtviridae</taxon>
        <taxon>Shapirovirus</taxon>
        <taxon>Shapirovirus swift</taxon>
    </lineage>
</organism>
<keyword evidence="2" id="KW-1185">Reference proteome</keyword>
<protein>
    <submittedName>
        <fullName evidence="1">Uncharacterized protein</fullName>
    </submittedName>
</protein>
<sequence length="130" mass="13973">MSRPSIAVVAATPALAPMHWEIVDLKVCDDSRVKLNGDGTMFARAADPTALGWIPFKIVLGCFETFADAYEARNKARSLWFKAAETVDAAAEAVVAAEQALARARAVQAQAESAQRASCREPFLGTPTDY</sequence>
<dbReference type="Proteomes" id="UP000000460">
    <property type="component" value="Segment"/>
</dbReference>
<evidence type="ECO:0000313" key="2">
    <source>
        <dbReference type="Proteomes" id="UP000000460"/>
    </source>
</evidence>
<dbReference type="RefSeq" id="YP_006990023.1">
    <property type="nucleotide sequence ID" value="NC_019411.1"/>
</dbReference>
<dbReference type="GeneID" id="13996825"/>
<gene>
    <name evidence="1" type="ORF">CcrSwift_gp290</name>
</gene>
<dbReference type="KEGG" id="vg:13996825"/>
<accession>K4JXE1</accession>
<proteinExistence type="predicted"/>